<accession>A0A3P1V5G6</accession>
<gene>
    <name evidence="1" type="ORF">EII38_09705</name>
</gene>
<sequence length="113" mass="13323">MSSYFTSVKKDYVTYAQNHLDDWRALFSVANSFSQNCAYEEAITYWELAYQAQEKPRYTDYHGSIALCYPRLNDKANAIKAYQKVLQVLKDDWDYKFGVHVDTIKEKINKLTE</sequence>
<name>A0A3P1V5G6_9STRE</name>
<evidence type="ECO:0000313" key="1">
    <source>
        <dbReference type="EMBL" id="RRD29474.1"/>
    </source>
</evidence>
<dbReference type="EMBL" id="RQZA01000018">
    <property type="protein sequence ID" value="RRD29474.1"/>
    <property type="molecule type" value="Genomic_DNA"/>
</dbReference>
<protein>
    <submittedName>
        <fullName evidence="1">Uncharacterized protein</fullName>
    </submittedName>
</protein>
<dbReference type="Proteomes" id="UP000281771">
    <property type="component" value="Unassembled WGS sequence"/>
</dbReference>
<dbReference type="SUPFAM" id="SSF48452">
    <property type="entry name" value="TPR-like"/>
    <property type="match status" value="1"/>
</dbReference>
<evidence type="ECO:0000313" key="2">
    <source>
        <dbReference type="Proteomes" id="UP000281771"/>
    </source>
</evidence>
<dbReference type="AlphaFoldDB" id="A0A3P1V5G6"/>
<dbReference type="SMART" id="SM00028">
    <property type="entry name" value="TPR"/>
    <property type="match status" value="2"/>
</dbReference>
<comment type="caution">
    <text evidence="1">The sequence shown here is derived from an EMBL/GenBank/DDBJ whole genome shotgun (WGS) entry which is preliminary data.</text>
</comment>
<dbReference type="STRING" id="1123309.GCA_000377005_00788"/>
<keyword evidence="2" id="KW-1185">Reference proteome</keyword>
<dbReference type="InterPro" id="IPR019734">
    <property type="entry name" value="TPR_rpt"/>
</dbReference>
<reference evidence="1 2" key="1">
    <citation type="submission" date="2018-11" db="EMBL/GenBank/DDBJ databases">
        <title>Genomes From Bacteria Associated with the Canine Oral Cavity: a Test Case for Automated Genome-Based Taxonomic Assignment.</title>
        <authorList>
            <person name="Coil D.A."/>
            <person name="Jospin G."/>
            <person name="Darling A.E."/>
            <person name="Wallis C."/>
            <person name="Davis I.J."/>
            <person name="Harris S."/>
            <person name="Eisen J.A."/>
            <person name="Holcombe L.J."/>
            <person name="O'Flynn C."/>
        </authorList>
    </citation>
    <scope>NUCLEOTIDE SEQUENCE [LARGE SCALE GENOMIC DNA]</scope>
    <source>
        <strain evidence="1 2">OH4621_COT-116</strain>
    </source>
</reference>
<dbReference type="InterPro" id="IPR011990">
    <property type="entry name" value="TPR-like_helical_dom_sf"/>
</dbReference>
<dbReference type="Gene3D" id="1.25.40.10">
    <property type="entry name" value="Tetratricopeptide repeat domain"/>
    <property type="match status" value="1"/>
</dbReference>
<proteinExistence type="predicted"/>
<organism evidence="1 2">
    <name type="scientific">Streptococcus minor</name>
    <dbReference type="NCBI Taxonomy" id="229549"/>
    <lineage>
        <taxon>Bacteria</taxon>
        <taxon>Bacillati</taxon>
        <taxon>Bacillota</taxon>
        <taxon>Bacilli</taxon>
        <taxon>Lactobacillales</taxon>
        <taxon>Streptococcaceae</taxon>
        <taxon>Streptococcus</taxon>
    </lineage>
</organism>